<dbReference type="Pfam" id="PF00583">
    <property type="entry name" value="Acetyltransf_1"/>
    <property type="match status" value="1"/>
</dbReference>
<keyword evidence="3" id="KW-1185">Reference proteome</keyword>
<dbReference type="InterPro" id="IPR000182">
    <property type="entry name" value="GNAT_dom"/>
</dbReference>
<evidence type="ECO:0000313" key="2">
    <source>
        <dbReference type="EMBL" id="ASS76879.1"/>
    </source>
</evidence>
<dbReference type="AlphaFoldDB" id="A0A223D5J4"/>
<organism evidence="2 3">
    <name type="scientific">Tumebacillus algifaecis</name>
    <dbReference type="NCBI Taxonomy" id="1214604"/>
    <lineage>
        <taxon>Bacteria</taxon>
        <taxon>Bacillati</taxon>
        <taxon>Bacillota</taxon>
        <taxon>Bacilli</taxon>
        <taxon>Bacillales</taxon>
        <taxon>Alicyclobacillaceae</taxon>
        <taxon>Tumebacillus</taxon>
    </lineage>
</organism>
<name>A0A223D5J4_9BACL</name>
<evidence type="ECO:0000313" key="3">
    <source>
        <dbReference type="Proteomes" id="UP000214688"/>
    </source>
</evidence>
<dbReference type="PROSITE" id="PS51186">
    <property type="entry name" value="GNAT"/>
    <property type="match status" value="1"/>
</dbReference>
<dbReference type="SUPFAM" id="SSF55729">
    <property type="entry name" value="Acyl-CoA N-acyltransferases (Nat)"/>
    <property type="match status" value="1"/>
</dbReference>
<dbReference type="GO" id="GO:0016747">
    <property type="term" value="F:acyltransferase activity, transferring groups other than amino-acyl groups"/>
    <property type="evidence" value="ECO:0007669"/>
    <property type="project" value="InterPro"/>
</dbReference>
<dbReference type="Gene3D" id="3.40.630.30">
    <property type="match status" value="1"/>
</dbReference>
<feature type="domain" description="N-acetyltransferase" evidence="1">
    <location>
        <begin position="137"/>
        <end position="275"/>
    </location>
</feature>
<dbReference type="RefSeq" id="WP_094238106.1">
    <property type="nucleotide sequence ID" value="NZ_CP022657.1"/>
</dbReference>
<accession>A0A223D5J4</accession>
<dbReference type="InterPro" id="IPR016181">
    <property type="entry name" value="Acyl_CoA_acyltransferase"/>
</dbReference>
<protein>
    <recommendedName>
        <fullName evidence="1">N-acetyltransferase domain-containing protein</fullName>
    </recommendedName>
</protein>
<evidence type="ECO:0000259" key="1">
    <source>
        <dbReference type="PROSITE" id="PS51186"/>
    </source>
</evidence>
<reference evidence="2 3" key="1">
    <citation type="journal article" date="2015" name="Int. J. Syst. Evol. Microbiol.">
        <title>Tumebacillus algifaecis sp. nov., isolated from decomposing algal scum.</title>
        <authorList>
            <person name="Wu Y.F."/>
            <person name="Zhang B."/>
            <person name="Xing P."/>
            <person name="Wu Q.L."/>
            <person name="Liu S.J."/>
        </authorList>
    </citation>
    <scope>NUCLEOTIDE SEQUENCE [LARGE SCALE GENOMIC DNA]</scope>
    <source>
        <strain evidence="2 3">THMBR28</strain>
    </source>
</reference>
<dbReference type="Proteomes" id="UP000214688">
    <property type="component" value="Chromosome"/>
</dbReference>
<dbReference type="OrthoDB" id="2350893at2"/>
<dbReference type="CDD" id="cd04301">
    <property type="entry name" value="NAT_SF"/>
    <property type="match status" value="1"/>
</dbReference>
<proteinExistence type="predicted"/>
<dbReference type="EMBL" id="CP022657">
    <property type="protein sequence ID" value="ASS76879.1"/>
    <property type="molecule type" value="Genomic_DNA"/>
</dbReference>
<dbReference type="KEGG" id="tab:CIG75_19290"/>
<gene>
    <name evidence="2" type="ORF">CIG75_19290</name>
</gene>
<sequence>MERTFPIVTPELAKRLEAVEHVGLVRRVEALQTDESKRESVSLKRFGNGTALINKKNPWSFINKVIGLQVEDLPLLPEIVEYYAAHDVTCRIKTNPAYATGEFLAALSAHGFVAEEFSDSTMYGVATEDIPPLPEGITIQKLTYDQMDQFAQLYTQAMNQPPARAASIAHNNRLIAAANSGYHYYTAAVDGVPASVAMMFLLDGVASFCTAATLSDYRGHGLQQALINRRIQDAARLGCELIVAQAAFNSPSHRNMLRSGMQVAFTDLMFKLPRE</sequence>